<dbReference type="AlphaFoldDB" id="A0A0V1FNZ8"/>
<dbReference type="EMBL" id="JYDT01000050">
    <property type="protein sequence ID" value="KRY87801.1"/>
    <property type="molecule type" value="Genomic_DNA"/>
</dbReference>
<evidence type="ECO:0000313" key="2">
    <source>
        <dbReference type="EMBL" id="KRY87801.1"/>
    </source>
</evidence>
<organism evidence="2 3">
    <name type="scientific">Trichinella pseudospiralis</name>
    <name type="common">Parasitic roundworm</name>
    <dbReference type="NCBI Taxonomy" id="6337"/>
    <lineage>
        <taxon>Eukaryota</taxon>
        <taxon>Metazoa</taxon>
        <taxon>Ecdysozoa</taxon>
        <taxon>Nematoda</taxon>
        <taxon>Enoplea</taxon>
        <taxon>Dorylaimia</taxon>
        <taxon>Trichinellida</taxon>
        <taxon>Trichinellidae</taxon>
        <taxon>Trichinella</taxon>
    </lineage>
</organism>
<keyword evidence="1" id="KW-1133">Transmembrane helix</keyword>
<keyword evidence="3" id="KW-1185">Reference proteome</keyword>
<gene>
    <name evidence="2" type="ORF">T4D_2590</name>
</gene>
<name>A0A0V1FNZ8_TRIPS</name>
<evidence type="ECO:0000256" key="1">
    <source>
        <dbReference type="SAM" id="Phobius"/>
    </source>
</evidence>
<keyword evidence="1" id="KW-0472">Membrane</keyword>
<protein>
    <submittedName>
        <fullName evidence="2">Uncharacterized protein</fullName>
    </submittedName>
</protein>
<feature type="transmembrane region" description="Helical" evidence="1">
    <location>
        <begin position="42"/>
        <end position="66"/>
    </location>
</feature>
<accession>A0A0V1FNZ8</accession>
<dbReference type="Proteomes" id="UP000054995">
    <property type="component" value="Unassembled WGS sequence"/>
</dbReference>
<proteinExistence type="predicted"/>
<keyword evidence="1" id="KW-0812">Transmembrane</keyword>
<sequence>MMVARNQLSFENLDKITGLRGVNDIQAVINGVDKIIPVRREFAIGLTLACFVKIGKKFFFTIWTFFD</sequence>
<reference evidence="2 3" key="1">
    <citation type="submission" date="2015-01" db="EMBL/GenBank/DDBJ databases">
        <title>Evolution of Trichinella species and genotypes.</title>
        <authorList>
            <person name="Korhonen P.K."/>
            <person name="Edoardo P."/>
            <person name="Giuseppe L.R."/>
            <person name="Gasser R.B."/>
        </authorList>
    </citation>
    <scope>NUCLEOTIDE SEQUENCE [LARGE SCALE GENOMIC DNA]</scope>
    <source>
        <strain evidence="2">ISS470</strain>
    </source>
</reference>
<evidence type="ECO:0000313" key="3">
    <source>
        <dbReference type="Proteomes" id="UP000054995"/>
    </source>
</evidence>
<comment type="caution">
    <text evidence="2">The sequence shown here is derived from an EMBL/GenBank/DDBJ whole genome shotgun (WGS) entry which is preliminary data.</text>
</comment>